<organism evidence="7 8">
    <name type="scientific">Eiseniibacteriota bacterium</name>
    <dbReference type="NCBI Taxonomy" id="2212470"/>
    <lineage>
        <taxon>Bacteria</taxon>
        <taxon>Candidatus Eiseniibacteriota</taxon>
    </lineage>
</organism>
<comment type="catalytic activity">
    <reaction evidence="3 4">
        <text>[thioredoxin]-disulfide + L-methionine + H2O = L-methionine (S)-S-oxide + [thioredoxin]-dithiol</text>
        <dbReference type="Rhea" id="RHEA:19993"/>
        <dbReference type="Rhea" id="RHEA-COMP:10698"/>
        <dbReference type="Rhea" id="RHEA-COMP:10700"/>
        <dbReference type="ChEBI" id="CHEBI:15377"/>
        <dbReference type="ChEBI" id="CHEBI:29950"/>
        <dbReference type="ChEBI" id="CHEBI:50058"/>
        <dbReference type="ChEBI" id="CHEBI:57844"/>
        <dbReference type="ChEBI" id="CHEBI:58772"/>
        <dbReference type="EC" id="1.8.4.11"/>
    </reaction>
</comment>
<dbReference type="Pfam" id="PF01625">
    <property type="entry name" value="PMSR"/>
    <property type="match status" value="1"/>
</dbReference>
<comment type="catalytic activity">
    <reaction evidence="2 4">
        <text>L-methionyl-[protein] + [thioredoxin]-disulfide + H2O = L-methionyl-(S)-S-oxide-[protein] + [thioredoxin]-dithiol</text>
        <dbReference type="Rhea" id="RHEA:14217"/>
        <dbReference type="Rhea" id="RHEA-COMP:10698"/>
        <dbReference type="Rhea" id="RHEA-COMP:10700"/>
        <dbReference type="Rhea" id="RHEA-COMP:12313"/>
        <dbReference type="Rhea" id="RHEA-COMP:12315"/>
        <dbReference type="ChEBI" id="CHEBI:15377"/>
        <dbReference type="ChEBI" id="CHEBI:16044"/>
        <dbReference type="ChEBI" id="CHEBI:29950"/>
        <dbReference type="ChEBI" id="CHEBI:44120"/>
        <dbReference type="ChEBI" id="CHEBI:50058"/>
        <dbReference type="EC" id="1.8.4.11"/>
    </reaction>
</comment>
<accession>A0A538S716</accession>
<evidence type="ECO:0000313" key="8">
    <source>
        <dbReference type="Proteomes" id="UP000320184"/>
    </source>
</evidence>
<dbReference type="Gene3D" id="3.30.1060.10">
    <property type="entry name" value="Peptide methionine sulphoxide reductase MsrA"/>
    <property type="match status" value="1"/>
</dbReference>
<dbReference type="HAMAP" id="MF_01401">
    <property type="entry name" value="MsrA"/>
    <property type="match status" value="1"/>
</dbReference>
<dbReference type="InterPro" id="IPR002569">
    <property type="entry name" value="Met_Sox_Rdtase_MsrA_dom"/>
</dbReference>
<feature type="domain" description="Peptide methionine sulphoxide reductase MsrA" evidence="6">
    <location>
        <begin position="38"/>
        <end position="189"/>
    </location>
</feature>
<dbReference type="InterPro" id="IPR036509">
    <property type="entry name" value="Met_Sox_Rdtase_MsrA_sf"/>
</dbReference>
<dbReference type="EC" id="1.8.4.11" evidence="4"/>
<evidence type="ECO:0000256" key="5">
    <source>
        <dbReference type="SAM" id="MobiDB-lite"/>
    </source>
</evidence>
<evidence type="ECO:0000259" key="6">
    <source>
        <dbReference type="Pfam" id="PF01625"/>
    </source>
</evidence>
<dbReference type="PANTHER" id="PTHR43774:SF1">
    <property type="entry name" value="PEPTIDE METHIONINE SULFOXIDE REDUCTASE MSRA 2"/>
    <property type="match status" value="1"/>
</dbReference>
<name>A0A538S716_UNCEI</name>
<comment type="caution">
    <text evidence="7">The sequence shown here is derived from an EMBL/GenBank/DDBJ whole genome shotgun (WGS) entry which is preliminary data.</text>
</comment>
<dbReference type="NCBIfam" id="TIGR00401">
    <property type="entry name" value="msrA"/>
    <property type="match status" value="1"/>
</dbReference>
<dbReference type="GO" id="GO:0008113">
    <property type="term" value="F:peptide-methionine (S)-S-oxide reductase activity"/>
    <property type="evidence" value="ECO:0007669"/>
    <property type="project" value="UniProtKB-UniRule"/>
</dbReference>
<comment type="similarity">
    <text evidence="4">Belongs to the MsrA Met sulfoxide reductase family.</text>
</comment>
<dbReference type="AlphaFoldDB" id="A0A538S716"/>
<feature type="region of interest" description="Disordered" evidence="5">
    <location>
        <begin position="1"/>
        <end position="25"/>
    </location>
</feature>
<protein>
    <recommendedName>
        <fullName evidence="4">Peptide methionine sulfoxide reductase MsrA</fullName>
        <shortName evidence="4">Protein-methionine-S-oxide reductase</shortName>
        <ecNumber evidence="4">1.8.4.11</ecNumber>
    </recommendedName>
    <alternativeName>
        <fullName evidence="4">Peptide-methionine (S)-S-oxide reductase</fullName>
        <shortName evidence="4">Peptide Met(O) reductase</shortName>
    </alternativeName>
</protein>
<sequence>MAIRTHAAAAGDAGAGKPGPQPVAKRVLRSPLGRPVAQATFAGGCFWCEEATFEGLPGVISVVSGYTGGSTPNPTYEEVSSGRTGHAESVRITYDPSKTTYENLLDVFWHNVDPTQADGQFCDIGRQYRSAIFYQDESQRRLAVDTKARIERSGRLSKPIVTEIVPAGPFYPAEDYHQDFYRKNPVRYHAYRLGCGRDRRLAELWGKSGAQARRH</sequence>
<evidence type="ECO:0000256" key="3">
    <source>
        <dbReference type="ARBA" id="ARBA00048782"/>
    </source>
</evidence>
<dbReference type="SUPFAM" id="SSF55068">
    <property type="entry name" value="Peptide methionine sulfoxide reductase"/>
    <property type="match status" value="1"/>
</dbReference>
<evidence type="ECO:0000256" key="4">
    <source>
        <dbReference type="HAMAP-Rule" id="MF_01401"/>
    </source>
</evidence>
<gene>
    <name evidence="4 7" type="primary">msrA</name>
    <name evidence="7" type="ORF">E6K73_14085</name>
</gene>
<reference evidence="7 8" key="1">
    <citation type="journal article" date="2019" name="Nat. Microbiol.">
        <title>Mediterranean grassland soil C-N compound turnover is dependent on rainfall and depth, and is mediated by genomically divergent microorganisms.</title>
        <authorList>
            <person name="Diamond S."/>
            <person name="Andeer P.F."/>
            <person name="Li Z."/>
            <person name="Crits-Christoph A."/>
            <person name="Burstein D."/>
            <person name="Anantharaman K."/>
            <person name="Lane K.R."/>
            <person name="Thomas B.C."/>
            <person name="Pan C."/>
            <person name="Northen T.R."/>
            <person name="Banfield J.F."/>
        </authorList>
    </citation>
    <scope>NUCLEOTIDE SEQUENCE [LARGE SCALE GENOMIC DNA]</scope>
    <source>
        <strain evidence="7">WS_3</strain>
    </source>
</reference>
<evidence type="ECO:0000256" key="1">
    <source>
        <dbReference type="ARBA" id="ARBA00023002"/>
    </source>
</evidence>
<evidence type="ECO:0000256" key="2">
    <source>
        <dbReference type="ARBA" id="ARBA00047806"/>
    </source>
</evidence>
<feature type="active site" evidence="4">
    <location>
        <position position="45"/>
    </location>
</feature>
<keyword evidence="1 4" id="KW-0560">Oxidoreductase</keyword>
<proteinExistence type="inferred from homology"/>
<dbReference type="PANTHER" id="PTHR43774">
    <property type="entry name" value="PEPTIDE METHIONINE SULFOXIDE REDUCTASE"/>
    <property type="match status" value="1"/>
</dbReference>
<comment type="function">
    <text evidence="4">Has an important function as a repair enzyme for proteins that have been inactivated by oxidation. Catalyzes the reversible oxidation-reduction of methionine sulfoxide in proteins to methionine.</text>
</comment>
<dbReference type="GO" id="GO:0033744">
    <property type="term" value="F:L-methionine:thioredoxin-disulfide S-oxidoreductase activity"/>
    <property type="evidence" value="ECO:0007669"/>
    <property type="project" value="RHEA"/>
</dbReference>
<dbReference type="Proteomes" id="UP000320184">
    <property type="component" value="Unassembled WGS sequence"/>
</dbReference>
<dbReference type="EMBL" id="VBOT01000198">
    <property type="protein sequence ID" value="TMQ47160.1"/>
    <property type="molecule type" value="Genomic_DNA"/>
</dbReference>
<evidence type="ECO:0000313" key="7">
    <source>
        <dbReference type="EMBL" id="TMQ47160.1"/>
    </source>
</evidence>